<dbReference type="Proteomes" id="UP000826656">
    <property type="component" value="Unassembled WGS sequence"/>
</dbReference>
<gene>
    <name evidence="1" type="ORF">KY290_008917</name>
</gene>
<organism evidence="1 2">
    <name type="scientific">Solanum tuberosum</name>
    <name type="common">Potato</name>
    <dbReference type="NCBI Taxonomy" id="4113"/>
    <lineage>
        <taxon>Eukaryota</taxon>
        <taxon>Viridiplantae</taxon>
        <taxon>Streptophyta</taxon>
        <taxon>Embryophyta</taxon>
        <taxon>Tracheophyta</taxon>
        <taxon>Spermatophyta</taxon>
        <taxon>Magnoliopsida</taxon>
        <taxon>eudicotyledons</taxon>
        <taxon>Gunneridae</taxon>
        <taxon>Pentapetalae</taxon>
        <taxon>asterids</taxon>
        <taxon>lamiids</taxon>
        <taxon>Solanales</taxon>
        <taxon>Solanaceae</taxon>
        <taxon>Solanoideae</taxon>
        <taxon>Solaneae</taxon>
        <taxon>Solanum</taxon>
    </lineage>
</organism>
<dbReference type="EMBL" id="JAIVGD010000003">
    <property type="protein sequence ID" value="KAH0777506.1"/>
    <property type="molecule type" value="Genomic_DNA"/>
</dbReference>
<reference evidence="1 2" key="1">
    <citation type="journal article" date="2021" name="bioRxiv">
        <title>Chromosome-scale and haplotype-resolved genome assembly of a tetraploid potato cultivar.</title>
        <authorList>
            <person name="Sun H."/>
            <person name="Jiao W.-B."/>
            <person name="Krause K."/>
            <person name="Campoy J.A."/>
            <person name="Goel M."/>
            <person name="Folz-Donahue K."/>
            <person name="Kukat C."/>
            <person name="Huettel B."/>
            <person name="Schneeberger K."/>
        </authorList>
    </citation>
    <scope>NUCLEOTIDE SEQUENCE [LARGE SCALE GENOMIC DNA]</scope>
    <source>
        <strain evidence="1">SolTubOtavaFocal</strain>
        <tissue evidence="1">Leaves</tissue>
    </source>
</reference>
<accession>A0ABQ7W9T5</accession>
<dbReference type="PANTHER" id="PTHR34222">
    <property type="entry name" value="GAG_PRE-INTEGRS DOMAIN-CONTAINING PROTEIN"/>
    <property type="match status" value="1"/>
</dbReference>
<dbReference type="PANTHER" id="PTHR34222:SF99">
    <property type="entry name" value="PROTEIN, PUTATIVE-RELATED"/>
    <property type="match status" value="1"/>
</dbReference>
<evidence type="ECO:0000313" key="1">
    <source>
        <dbReference type="EMBL" id="KAH0777506.1"/>
    </source>
</evidence>
<keyword evidence="2" id="KW-1185">Reference proteome</keyword>
<evidence type="ECO:0000313" key="2">
    <source>
        <dbReference type="Proteomes" id="UP000826656"/>
    </source>
</evidence>
<name>A0ABQ7W9T5_SOLTU</name>
<proteinExistence type="predicted"/>
<protein>
    <submittedName>
        <fullName evidence="1">Uncharacterized protein</fullName>
    </submittedName>
</protein>
<comment type="caution">
    <text evidence="1">The sequence shown here is derived from an EMBL/GenBank/DDBJ whole genome shotgun (WGS) entry which is preliminary data.</text>
</comment>
<sequence>MAQAFSLLIQEKKQREFKPTGRMPMDATSLNLGAFNNKVQAGRIFRTNYQHNNYAGGSYSSGGNNPYHGSNSGKNAMFCDFCKRTGHIKPKCYKLHGYPQNNN</sequence>